<protein>
    <submittedName>
        <fullName evidence="3">Uncharacterized protein</fullName>
    </submittedName>
</protein>
<organism evidence="3 4">
    <name type="scientific">Colletotrichum lupini</name>
    <dbReference type="NCBI Taxonomy" id="145971"/>
    <lineage>
        <taxon>Eukaryota</taxon>
        <taxon>Fungi</taxon>
        <taxon>Dikarya</taxon>
        <taxon>Ascomycota</taxon>
        <taxon>Pezizomycotina</taxon>
        <taxon>Sordariomycetes</taxon>
        <taxon>Hypocreomycetidae</taxon>
        <taxon>Glomerellales</taxon>
        <taxon>Glomerellaceae</taxon>
        <taxon>Colletotrichum</taxon>
        <taxon>Colletotrichum acutatum species complex</taxon>
    </lineage>
</organism>
<evidence type="ECO:0000256" key="2">
    <source>
        <dbReference type="SAM" id="Phobius"/>
    </source>
</evidence>
<feature type="transmembrane region" description="Helical" evidence="2">
    <location>
        <begin position="82"/>
        <end position="102"/>
    </location>
</feature>
<name>A0A9Q8SRG8_9PEZI</name>
<dbReference type="EMBL" id="CP019475">
    <property type="protein sequence ID" value="UQC81242.1"/>
    <property type="molecule type" value="Genomic_DNA"/>
</dbReference>
<sequence length="292" mass="33188">MADDAWMAELDDYIMLSVESDSWVNGGFYYIFDVALRKLLRYLFLPYKTSFVRCLQQIQTALWLPDSIRITSDVGDGMTDSFCVGGIACLFIISFIFFMLLAMSTCIKDSRVTISEAFFALEICLGLWWVWGIMERWMENPKCLGASGDQGLYIRKSFGISTRTLGRIHRGVPGFIAYTYEMSNHYQAKLHSQKRGGCTNKFRSAHNEKAGALHQTRMHQQYQPTPKSITQTQLRTEQELSEHSQDTRSGVYHIYGLFGAPAWFGPSFPVSSNSANHYPQAQGRVSNEIMPS</sequence>
<feature type="transmembrane region" description="Helical" evidence="2">
    <location>
        <begin position="114"/>
        <end position="134"/>
    </location>
</feature>
<evidence type="ECO:0000313" key="4">
    <source>
        <dbReference type="Proteomes" id="UP000830671"/>
    </source>
</evidence>
<keyword evidence="4" id="KW-1185">Reference proteome</keyword>
<feature type="compositionally biased region" description="Polar residues" evidence="1">
    <location>
        <begin position="218"/>
        <end position="235"/>
    </location>
</feature>
<proteinExistence type="predicted"/>
<gene>
    <name evidence="3" type="ORF">CLUP02_06728</name>
</gene>
<keyword evidence="2" id="KW-0812">Transmembrane</keyword>
<dbReference type="GeneID" id="73340735"/>
<reference evidence="3" key="1">
    <citation type="journal article" date="2021" name="Mol. Plant Microbe Interact.">
        <title>Complete Genome Sequence of the Plant-Pathogenic Fungus Colletotrichum lupini.</title>
        <authorList>
            <person name="Baroncelli R."/>
            <person name="Pensec F."/>
            <person name="Da Lio D."/>
            <person name="Boufleur T."/>
            <person name="Vicente I."/>
            <person name="Sarrocco S."/>
            <person name="Picot A."/>
            <person name="Baraldi E."/>
            <person name="Sukno S."/>
            <person name="Thon M."/>
            <person name="Le Floch G."/>
        </authorList>
    </citation>
    <scope>NUCLEOTIDE SEQUENCE</scope>
    <source>
        <strain evidence="3">IMI 504893</strain>
    </source>
</reference>
<keyword evidence="2" id="KW-0472">Membrane</keyword>
<dbReference type="Proteomes" id="UP000830671">
    <property type="component" value="Chromosome 3"/>
</dbReference>
<feature type="compositionally biased region" description="Basic and acidic residues" evidence="1">
    <location>
        <begin position="236"/>
        <end position="246"/>
    </location>
</feature>
<dbReference type="RefSeq" id="XP_049142868.1">
    <property type="nucleotide sequence ID" value="XM_049285725.1"/>
</dbReference>
<evidence type="ECO:0000256" key="1">
    <source>
        <dbReference type="SAM" id="MobiDB-lite"/>
    </source>
</evidence>
<dbReference type="AlphaFoldDB" id="A0A9Q8SRG8"/>
<accession>A0A9Q8SRG8</accession>
<dbReference type="KEGG" id="clup:CLUP02_06728"/>
<evidence type="ECO:0000313" key="3">
    <source>
        <dbReference type="EMBL" id="UQC81242.1"/>
    </source>
</evidence>
<feature type="region of interest" description="Disordered" evidence="1">
    <location>
        <begin position="217"/>
        <end position="246"/>
    </location>
</feature>
<keyword evidence="2" id="KW-1133">Transmembrane helix</keyword>